<dbReference type="PANTHER" id="PTHR43289:SF6">
    <property type="entry name" value="SERINE_THREONINE-PROTEIN KINASE NEKL-3"/>
    <property type="match status" value="1"/>
</dbReference>
<evidence type="ECO:0000259" key="10">
    <source>
        <dbReference type="PROSITE" id="PS50011"/>
    </source>
</evidence>
<proteinExistence type="predicted"/>
<keyword evidence="4 7" id="KW-0547">Nucleotide-binding</keyword>
<sequence length="482" mass="51528">MVRRLPSQPPVLPGFSYVHVLGSGGFADVFLYEQNMPRRQVAVKVMLSEVVNDQVRQMFQAEANLMAQLSAHPSILTVYQASVSSDGRPYLVMELCSASLSERYRREPIPVPEVLRIAIKIGSAVETAHRAGVLHRDIKPSNILLTAYGHPVLSDFGIASTLGSQRQEDSVGLSIPWSAPEVLLDETPGSIASEVWSLAATVYSLLAGRSPFEIPGGANSSSDLMGRIARAKPQAIGRPDVPASLEEVLRRAMSRRPEHRPESALELVRELQLVETELGMPQTAAEIAMDDWALGTVADQEERTRLRPVSTGSAPATPGKRRRRRVAAAAEAYAPVGTVRERSGPDSPFSRSRSSDASPGVRRITWLLVAAALLVTTLGATAIIVIVRSLGDGIPVVSDIAAQVGSGGRVEFSWSDPGLADGDRYQITVTDQGVVSTPSLQEAPRFVVDADPGDSVCVTVTVNRNGSTGGASSEKCVDVAEE</sequence>
<feature type="region of interest" description="Disordered" evidence="8">
    <location>
        <begin position="336"/>
        <end position="357"/>
    </location>
</feature>
<evidence type="ECO:0000256" key="5">
    <source>
        <dbReference type="ARBA" id="ARBA00022777"/>
    </source>
</evidence>
<dbReference type="Proteomes" id="UP000322159">
    <property type="component" value="Chromosome"/>
</dbReference>
<dbReference type="Gene3D" id="3.30.200.20">
    <property type="entry name" value="Phosphorylase Kinase, domain 1"/>
    <property type="match status" value="1"/>
</dbReference>
<dbReference type="RefSeq" id="WP_149325771.1">
    <property type="nucleotide sequence ID" value="NZ_CP043504.1"/>
</dbReference>
<evidence type="ECO:0000256" key="7">
    <source>
        <dbReference type="PROSITE-ProRule" id="PRU10141"/>
    </source>
</evidence>
<keyword evidence="9" id="KW-1133">Transmembrane helix</keyword>
<keyword evidence="5 11" id="KW-0418">Kinase</keyword>
<dbReference type="CDD" id="cd14014">
    <property type="entry name" value="STKc_PknB_like"/>
    <property type="match status" value="1"/>
</dbReference>
<dbReference type="SUPFAM" id="SSF56112">
    <property type="entry name" value="Protein kinase-like (PK-like)"/>
    <property type="match status" value="1"/>
</dbReference>
<keyword evidence="3" id="KW-0808">Transferase</keyword>
<dbReference type="InterPro" id="IPR017441">
    <property type="entry name" value="Protein_kinase_ATP_BS"/>
</dbReference>
<dbReference type="PANTHER" id="PTHR43289">
    <property type="entry name" value="MITOGEN-ACTIVATED PROTEIN KINASE KINASE KINASE 20-RELATED"/>
    <property type="match status" value="1"/>
</dbReference>
<dbReference type="EMBL" id="CP043504">
    <property type="protein sequence ID" value="QEO10354.1"/>
    <property type="molecule type" value="Genomic_DNA"/>
</dbReference>
<dbReference type="OrthoDB" id="9762169at2"/>
<dbReference type="Pfam" id="PF00069">
    <property type="entry name" value="Pkinase"/>
    <property type="match status" value="1"/>
</dbReference>
<evidence type="ECO:0000313" key="12">
    <source>
        <dbReference type="Proteomes" id="UP000322159"/>
    </source>
</evidence>
<dbReference type="InterPro" id="IPR008271">
    <property type="entry name" value="Ser/Thr_kinase_AS"/>
</dbReference>
<dbReference type="SMART" id="SM00220">
    <property type="entry name" value="S_TKc"/>
    <property type="match status" value="1"/>
</dbReference>
<keyword evidence="12" id="KW-1185">Reference proteome</keyword>
<evidence type="ECO:0000256" key="6">
    <source>
        <dbReference type="ARBA" id="ARBA00022840"/>
    </source>
</evidence>
<name>A0A5C1Y8R1_9MICO</name>
<reference evidence="11 12" key="1">
    <citation type="submission" date="2019-09" db="EMBL/GenBank/DDBJ databases">
        <title>Genome sequencing of strain KACC 19322.</title>
        <authorList>
            <person name="Heo J."/>
            <person name="Kim S.-J."/>
            <person name="Kim J.-S."/>
            <person name="Hong S.-B."/>
            <person name="Kwon S.-W."/>
        </authorList>
    </citation>
    <scope>NUCLEOTIDE SEQUENCE [LARGE SCALE GENOMIC DNA]</scope>
    <source>
        <strain evidence="11 12">KACC 19322</strain>
    </source>
</reference>
<organism evidence="11 12">
    <name type="scientific">Protaetiibacter larvae</name>
    <dbReference type="NCBI Taxonomy" id="2592654"/>
    <lineage>
        <taxon>Bacteria</taxon>
        <taxon>Bacillati</taxon>
        <taxon>Actinomycetota</taxon>
        <taxon>Actinomycetes</taxon>
        <taxon>Micrococcales</taxon>
        <taxon>Microbacteriaceae</taxon>
        <taxon>Protaetiibacter</taxon>
    </lineage>
</organism>
<dbReference type="EC" id="2.7.11.1" evidence="1"/>
<feature type="compositionally biased region" description="Low complexity" evidence="8">
    <location>
        <begin position="345"/>
        <end position="357"/>
    </location>
</feature>
<evidence type="ECO:0000256" key="4">
    <source>
        <dbReference type="ARBA" id="ARBA00022741"/>
    </source>
</evidence>
<dbReference type="PROSITE" id="PS00108">
    <property type="entry name" value="PROTEIN_KINASE_ST"/>
    <property type="match status" value="1"/>
</dbReference>
<feature type="binding site" evidence="7">
    <location>
        <position position="44"/>
    </location>
    <ligand>
        <name>ATP</name>
        <dbReference type="ChEBI" id="CHEBI:30616"/>
    </ligand>
</feature>
<keyword evidence="9" id="KW-0812">Transmembrane</keyword>
<dbReference type="PROSITE" id="PS00107">
    <property type="entry name" value="PROTEIN_KINASE_ATP"/>
    <property type="match status" value="1"/>
</dbReference>
<gene>
    <name evidence="11" type="ORF">FLP23_10265</name>
</gene>
<evidence type="ECO:0000256" key="9">
    <source>
        <dbReference type="SAM" id="Phobius"/>
    </source>
</evidence>
<dbReference type="GO" id="GO:0005524">
    <property type="term" value="F:ATP binding"/>
    <property type="evidence" value="ECO:0007669"/>
    <property type="project" value="UniProtKB-UniRule"/>
</dbReference>
<feature type="region of interest" description="Disordered" evidence="8">
    <location>
        <begin position="303"/>
        <end position="324"/>
    </location>
</feature>
<keyword evidence="6 7" id="KW-0067">ATP-binding</keyword>
<feature type="domain" description="Protein kinase" evidence="10">
    <location>
        <begin position="15"/>
        <end position="273"/>
    </location>
</feature>
<evidence type="ECO:0000256" key="3">
    <source>
        <dbReference type="ARBA" id="ARBA00022679"/>
    </source>
</evidence>
<dbReference type="PROSITE" id="PS50011">
    <property type="entry name" value="PROTEIN_KINASE_DOM"/>
    <property type="match status" value="1"/>
</dbReference>
<accession>A0A5C1Y8R1</accession>
<dbReference type="GO" id="GO:0004674">
    <property type="term" value="F:protein serine/threonine kinase activity"/>
    <property type="evidence" value="ECO:0007669"/>
    <property type="project" value="UniProtKB-KW"/>
</dbReference>
<dbReference type="InterPro" id="IPR011009">
    <property type="entry name" value="Kinase-like_dom_sf"/>
</dbReference>
<dbReference type="KEGG" id="lyk:FLP23_10265"/>
<evidence type="ECO:0000256" key="8">
    <source>
        <dbReference type="SAM" id="MobiDB-lite"/>
    </source>
</evidence>
<dbReference type="AlphaFoldDB" id="A0A5C1Y8R1"/>
<evidence type="ECO:0000256" key="2">
    <source>
        <dbReference type="ARBA" id="ARBA00022527"/>
    </source>
</evidence>
<protein>
    <recommendedName>
        <fullName evidence="1">non-specific serine/threonine protein kinase</fullName>
        <ecNumber evidence="1">2.7.11.1</ecNumber>
    </recommendedName>
</protein>
<dbReference type="InterPro" id="IPR000719">
    <property type="entry name" value="Prot_kinase_dom"/>
</dbReference>
<evidence type="ECO:0000256" key="1">
    <source>
        <dbReference type="ARBA" id="ARBA00012513"/>
    </source>
</evidence>
<keyword evidence="2 11" id="KW-0723">Serine/threonine-protein kinase</keyword>
<evidence type="ECO:0000313" key="11">
    <source>
        <dbReference type="EMBL" id="QEO10354.1"/>
    </source>
</evidence>
<dbReference type="Gene3D" id="1.10.510.10">
    <property type="entry name" value="Transferase(Phosphotransferase) domain 1"/>
    <property type="match status" value="1"/>
</dbReference>
<keyword evidence="9" id="KW-0472">Membrane</keyword>
<feature type="transmembrane region" description="Helical" evidence="9">
    <location>
        <begin position="364"/>
        <end position="387"/>
    </location>
</feature>